<dbReference type="Proteomes" id="UP000820818">
    <property type="component" value="Linkage Group LG4"/>
</dbReference>
<dbReference type="EMBL" id="WJBH02000004">
    <property type="protein sequence ID" value="KAI9560015.1"/>
    <property type="molecule type" value="Genomic_DNA"/>
</dbReference>
<dbReference type="GO" id="GO:0042799">
    <property type="term" value="F:histone H4K20 methyltransferase activity"/>
    <property type="evidence" value="ECO:0007669"/>
    <property type="project" value="TreeGrafter"/>
</dbReference>
<organism evidence="3 4">
    <name type="scientific">Daphnia sinensis</name>
    <dbReference type="NCBI Taxonomy" id="1820382"/>
    <lineage>
        <taxon>Eukaryota</taxon>
        <taxon>Metazoa</taxon>
        <taxon>Ecdysozoa</taxon>
        <taxon>Arthropoda</taxon>
        <taxon>Crustacea</taxon>
        <taxon>Branchiopoda</taxon>
        <taxon>Diplostraca</taxon>
        <taxon>Cladocera</taxon>
        <taxon>Anomopoda</taxon>
        <taxon>Daphniidae</taxon>
        <taxon>Daphnia</taxon>
        <taxon>Daphnia similis group</taxon>
    </lineage>
</organism>
<comment type="caution">
    <text evidence="3">The sequence shown here is derived from an EMBL/GenBank/DDBJ whole genome shotgun (WGS) entry which is preliminary data.</text>
</comment>
<dbReference type="CDD" id="cd10528">
    <property type="entry name" value="SET_SETD8"/>
    <property type="match status" value="1"/>
</dbReference>
<evidence type="ECO:0000313" key="3">
    <source>
        <dbReference type="EMBL" id="KAI9560015.1"/>
    </source>
</evidence>
<name>A0AAD5LDN6_9CRUS</name>
<dbReference type="PANTHER" id="PTHR46167">
    <property type="entry name" value="N-LYSINE METHYLTRANSFERASE KMT5A"/>
    <property type="match status" value="1"/>
</dbReference>
<protein>
    <recommendedName>
        <fullName evidence="2">SET domain-containing protein</fullName>
    </recommendedName>
</protein>
<feature type="compositionally biased region" description="Polar residues" evidence="1">
    <location>
        <begin position="37"/>
        <end position="51"/>
    </location>
</feature>
<dbReference type="SUPFAM" id="SSF82199">
    <property type="entry name" value="SET domain"/>
    <property type="match status" value="1"/>
</dbReference>
<feature type="domain" description="SET" evidence="2">
    <location>
        <begin position="240"/>
        <end position="368"/>
    </location>
</feature>
<dbReference type="InterPro" id="IPR001214">
    <property type="entry name" value="SET_dom"/>
</dbReference>
<proteinExistence type="predicted"/>
<evidence type="ECO:0000313" key="4">
    <source>
        <dbReference type="Proteomes" id="UP000820818"/>
    </source>
</evidence>
<dbReference type="Gene3D" id="2.170.270.10">
    <property type="entry name" value="SET domain"/>
    <property type="match status" value="1"/>
</dbReference>
<evidence type="ECO:0000256" key="1">
    <source>
        <dbReference type="SAM" id="MobiDB-lite"/>
    </source>
</evidence>
<reference evidence="3 4" key="1">
    <citation type="submission" date="2022-05" db="EMBL/GenBank/DDBJ databases">
        <title>A multi-omics perspective on studying reproductive biology in Daphnia sinensis.</title>
        <authorList>
            <person name="Jia J."/>
        </authorList>
    </citation>
    <scope>NUCLEOTIDE SEQUENCE [LARGE SCALE GENOMIC DNA]</scope>
    <source>
        <strain evidence="3 4">WSL</strain>
    </source>
</reference>
<dbReference type="SMART" id="SM00317">
    <property type="entry name" value="SET"/>
    <property type="match status" value="1"/>
</dbReference>
<dbReference type="InterPro" id="IPR047266">
    <property type="entry name" value="KMT5A-like_SET"/>
</dbReference>
<keyword evidence="4" id="KW-1185">Reference proteome</keyword>
<gene>
    <name evidence="3" type="ORF">GHT06_014025</name>
</gene>
<dbReference type="InterPro" id="IPR046341">
    <property type="entry name" value="SET_dom_sf"/>
</dbReference>
<dbReference type="GO" id="GO:0043516">
    <property type="term" value="P:regulation of DNA damage response, signal transduction by p53 class mediator"/>
    <property type="evidence" value="ECO:0007669"/>
    <property type="project" value="TreeGrafter"/>
</dbReference>
<dbReference type="InterPro" id="IPR051760">
    <property type="entry name" value="KMT5A"/>
</dbReference>
<feature type="region of interest" description="Disordered" evidence="1">
    <location>
        <begin position="24"/>
        <end position="53"/>
    </location>
</feature>
<sequence>MVSILSNSEASLVLSNFTMVKRGSTTMKRGRKPAASVESNYQQANETSSPKQAVAIPKETLANKTKNSFRGKLSHTSPIQDSSSRDKKITVYFATVKLEEALKGESVEIEKEVGQVAKSLALQRVFGKPKRPEKVETDISPHKILLEEETQQLVTESHGVSEKILKEEIAFDQSVKEPKVKAMKAKRKLNVNQSLNQDASQNHKLTEYFAVRRSVRKPKTAILEEKQRNLEESVLSGKEDGLQVHNFPGKGRGIVATRLFRRGEFVVEYSGDLIDMAEAREREKLYAADQNTGCYMYYFQHKNQSYCVDATSESHRLGRLVNHSRQSGNLMPKVIEIKDRPHLLLVARCDILPGEELLYDYGDRSRVSLKYHPWLAS</sequence>
<dbReference type="Pfam" id="PF00856">
    <property type="entry name" value="SET"/>
    <property type="match status" value="1"/>
</dbReference>
<dbReference type="GO" id="GO:0005634">
    <property type="term" value="C:nucleus"/>
    <property type="evidence" value="ECO:0007669"/>
    <property type="project" value="TreeGrafter"/>
</dbReference>
<dbReference type="GO" id="GO:0005700">
    <property type="term" value="C:polytene chromosome"/>
    <property type="evidence" value="ECO:0007669"/>
    <property type="project" value="TreeGrafter"/>
</dbReference>
<dbReference type="GO" id="GO:0006357">
    <property type="term" value="P:regulation of transcription by RNA polymerase II"/>
    <property type="evidence" value="ECO:0007669"/>
    <property type="project" value="TreeGrafter"/>
</dbReference>
<dbReference type="AlphaFoldDB" id="A0AAD5LDN6"/>
<dbReference type="PANTHER" id="PTHR46167:SF1">
    <property type="entry name" value="N-LYSINE METHYLTRANSFERASE KMT5A"/>
    <property type="match status" value="1"/>
</dbReference>
<evidence type="ECO:0000259" key="2">
    <source>
        <dbReference type="SMART" id="SM00317"/>
    </source>
</evidence>
<accession>A0AAD5LDN6</accession>